<dbReference type="EMBL" id="WWCU01000004">
    <property type="protein sequence ID" value="MYN06811.1"/>
    <property type="molecule type" value="Genomic_DNA"/>
</dbReference>
<evidence type="ECO:0000313" key="2">
    <source>
        <dbReference type="EMBL" id="MYN06811.1"/>
    </source>
</evidence>
<dbReference type="AlphaFoldDB" id="A0A7X4H8V6"/>
<feature type="region of interest" description="Disordered" evidence="1">
    <location>
        <begin position="1"/>
        <end position="30"/>
    </location>
</feature>
<keyword evidence="3" id="KW-1185">Reference proteome</keyword>
<dbReference type="RefSeq" id="WP_161071202.1">
    <property type="nucleotide sequence ID" value="NZ_CP086370.1"/>
</dbReference>
<accession>A0A7X4H8V6</accession>
<organism evidence="2 3">
    <name type="scientific">Pseudoduganella aquatica</name>
    <dbReference type="NCBI Taxonomy" id="2660641"/>
    <lineage>
        <taxon>Bacteria</taxon>
        <taxon>Pseudomonadati</taxon>
        <taxon>Pseudomonadota</taxon>
        <taxon>Betaproteobacteria</taxon>
        <taxon>Burkholderiales</taxon>
        <taxon>Oxalobacteraceae</taxon>
        <taxon>Telluria group</taxon>
        <taxon>Pseudoduganella</taxon>
    </lineage>
</organism>
<sequence length="59" mass="6580">MAQQQQPSKEQIRQYMEARQAQQCPPPSMPEIRRQLGWGLIAANEAPAEACIGREASTV</sequence>
<dbReference type="Proteomes" id="UP000450676">
    <property type="component" value="Unassembled WGS sequence"/>
</dbReference>
<gene>
    <name evidence="2" type="ORF">GTP77_05620</name>
</gene>
<reference evidence="2 3" key="1">
    <citation type="submission" date="2019-12" db="EMBL/GenBank/DDBJ databases">
        <title>Novel species isolated from a subtropical stream in China.</title>
        <authorList>
            <person name="Lu H."/>
        </authorList>
    </citation>
    <scope>NUCLEOTIDE SEQUENCE [LARGE SCALE GENOMIC DNA]</scope>
    <source>
        <strain evidence="2 3">FT127W</strain>
    </source>
</reference>
<evidence type="ECO:0000256" key="1">
    <source>
        <dbReference type="SAM" id="MobiDB-lite"/>
    </source>
</evidence>
<name>A0A7X4H8V6_9BURK</name>
<evidence type="ECO:0000313" key="3">
    <source>
        <dbReference type="Proteomes" id="UP000450676"/>
    </source>
</evidence>
<protein>
    <submittedName>
        <fullName evidence="2">Uncharacterized protein</fullName>
    </submittedName>
</protein>
<proteinExistence type="predicted"/>
<comment type="caution">
    <text evidence="2">The sequence shown here is derived from an EMBL/GenBank/DDBJ whole genome shotgun (WGS) entry which is preliminary data.</text>
</comment>